<feature type="region of interest" description="Disordered" evidence="8">
    <location>
        <begin position="1"/>
        <end position="45"/>
    </location>
</feature>
<dbReference type="Pfam" id="PF00528">
    <property type="entry name" value="BPD_transp_1"/>
    <property type="match status" value="1"/>
</dbReference>
<evidence type="ECO:0000256" key="4">
    <source>
        <dbReference type="ARBA" id="ARBA00022692"/>
    </source>
</evidence>
<evidence type="ECO:0000313" key="11">
    <source>
        <dbReference type="Proteomes" id="UP000242610"/>
    </source>
</evidence>
<dbReference type="Proteomes" id="UP000242610">
    <property type="component" value="Unassembled WGS sequence"/>
</dbReference>
<dbReference type="Gene3D" id="1.10.3720.10">
    <property type="entry name" value="MetI-like"/>
    <property type="match status" value="1"/>
</dbReference>
<feature type="transmembrane region" description="Helical" evidence="7">
    <location>
        <begin position="70"/>
        <end position="88"/>
    </location>
</feature>
<feature type="transmembrane region" description="Helical" evidence="7">
    <location>
        <begin position="222"/>
        <end position="242"/>
    </location>
</feature>
<evidence type="ECO:0000256" key="7">
    <source>
        <dbReference type="RuleBase" id="RU363032"/>
    </source>
</evidence>
<dbReference type="GO" id="GO:0055085">
    <property type="term" value="P:transmembrane transport"/>
    <property type="evidence" value="ECO:0007669"/>
    <property type="project" value="InterPro"/>
</dbReference>
<sequence length="335" mass="35472">MMMRNDSHNRAEEYQTGTDLSDMRQGAVSSVERSANQPSKRAAKDRENVALGRGFAVVLRLIWKRGEGKFALTVMTSWVAISLISLFWTPQSLWKTDGYQVWAKPSATQWLGTDGIGADVFSWLMAGARTDLFIAVASVIFAGILGVLLISIMVSRNSALSNGSVVAVDALISIPTILIALILAVPMGASVMVVVLACGIGYGLNLARVARPEALLAANSDYVGSALSYGASGFSVMLHHILPNVMPTVMVQLSLSAGTAVLAESGLTYLGIGVPSGVPSWGHSLATSVKLIDVYPLSALWPGLIVTIVAVALNIFGDVLRDTTDPSSNPELRRS</sequence>
<evidence type="ECO:0000313" key="10">
    <source>
        <dbReference type="EMBL" id="SCC79293.1"/>
    </source>
</evidence>
<comment type="similarity">
    <text evidence="7">Belongs to the binding-protein-dependent transport system permease family.</text>
</comment>
<evidence type="ECO:0000256" key="6">
    <source>
        <dbReference type="ARBA" id="ARBA00023136"/>
    </source>
</evidence>
<proteinExistence type="inferred from homology"/>
<dbReference type="STRING" id="1505727.GA0061077_0663"/>
<keyword evidence="5 7" id="KW-1133">Transmembrane helix</keyword>
<feature type="compositionally biased region" description="Basic and acidic residues" evidence="8">
    <location>
        <begin position="1"/>
        <end position="13"/>
    </location>
</feature>
<feature type="transmembrane region" description="Helical" evidence="7">
    <location>
        <begin position="299"/>
        <end position="320"/>
    </location>
</feature>
<dbReference type="AlphaFoldDB" id="A0A1C4H3D7"/>
<dbReference type="PANTHER" id="PTHR43386">
    <property type="entry name" value="OLIGOPEPTIDE TRANSPORT SYSTEM PERMEASE PROTEIN APPC"/>
    <property type="match status" value="1"/>
</dbReference>
<reference evidence="11" key="1">
    <citation type="submission" date="2016-08" db="EMBL/GenBank/DDBJ databases">
        <authorList>
            <person name="Varghese N."/>
            <person name="Submissions Spin"/>
        </authorList>
    </citation>
    <scope>NUCLEOTIDE SEQUENCE [LARGE SCALE GENOMIC DNA]</scope>
    <source>
        <strain evidence="11">R-52791</strain>
    </source>
</reference>
<feature type="transmembrane region" description="Helical" evidence="7">
    <location>
        <begin position="191"/>
        <end position="210"/>
    </location>
</feature>
<dbReference type="CDD" id="cd06261">
    <property type="entry name" value="TM_PBP2"/>
    <property type="match status" value="1"/>
</dbReference>
<keyword evidence="4 7" id="KW-0812">Transmembrane</keyword>
<keyword evidence="3" id="KW-1003">Cell membrane</keyword>
<dbReference type="InterPro" id="IPR035906">
    <property type="entry name" value="MetI-like_sf"/>
</dbReference>
<feature type="domain" description="ABC transmembrane type-1" evidence="9">
    <location>
        <begin position="128"/>
        <end position="317"/>
    </location>
</feature>
<evidence type="ECO:0000256" key="5">
    <source>
        <dbReference type="ARBA" id="ARBA00022989"/>
    </source>
</evidence>
<dbReference type="PANTHER" id="PTHR43386:SF1">
    <property type="entry name" value="D,D-DIPEPTIDE TRANSPORT SYSTEM PERMEASE PROTEIN DDPC-RELATED"/>
    <property type="match status" value="1"/>
</dbReference>
<evidence type="ECO:0000256" key="2">
    <source>
        <dbReference type="ARBA" id="ARBA00022448"/>
    </source>
</evidence>
<keyword evidence="6 7" id="KW-0472">Membrane</keyword>
<dbReference type="PROSITE" id="PS50928">
    <property type="entry name" value="ABC_TM1"/>
    <property type="match status" value="1"/>
</dbReference>
<dbReference type="GO" id="GO:0005886">
    <property type="term" value="C:plasma membrane"/>
    <property type="evidence" value="ECO:0007669"/>
    <property type="project" value="UniProtKB-SubCell"/>
</dbReference>
<name>A0A1C4H3D7_9BIFI</name>
<dbReference type="SUPFAM" id="SSF161098">
    <property type="entry name" value="MetI-like"/>
    <property type="match status" value="1"/>
</dbReference>
<feature type="transmembrane region" description="Helical" evidence="7">
    <location>
        <begin position="166"/>
        <end position="185"/>
    </location>
</feature>
<evidence type="ECO:0000256" key="3">
    <source>
        <dbReference type="ARBA" id="ARBA00022475"/>
    </source>
</evidence>
<keyword evidence="11" id="KW-1185">Reference proteome</keyword>
<protein>
    <submittedName>
        <fullName evidence="10">Peptide/nickel transport system permease protein</fullName>
    </submittedName>
</protein>
<dbReference type="EMBL" id="FMBL01000001">
    <property type="protein sequence ID" value="SCC79293.1"/>
    <property type="molecule type" value="Genomic_DNA"/>
</dbReference>
<evidence type="ECO:0000259" key="9">
    <source>
        <dbReference type="PROSITE" id="PS50928"/>
    </source>
</evidence>
<dbReference type="InterPro" id="IPR000515">
    <property type="entry name" value="MetI-like"/>
</dbReference>
<evidence type="ECO:0000256" key="8">
    <source>
        <dbReference type="SAM" id="MobiDB-lite"/>
    </source>
</evidence>
<dbReference type="InterPro" id="IPR050366">
    <property type="entry name" value="BP-dependent_transpt_permease"/>
</dbReference>
<accession>A0A1C4H3D7</accession>
<gene>
    <name evidence="10" type="ORF">GA0061077_0663</name>
</gene>
<evidence type="ECO:0000256" key="1">
    <source>
        <dbReference type="ARBA" id="ARBA00004651"/>
    </source>
</evidence>
<feature type="compositionally biased region" description="Polar residues" evidence="8">
    <location>
        <begin position="27"/>
        <end position="39"/>
    </location>
</feature>
<feature type="transmembrane region" description="Helical" evidence="7">
    <location>
        <begin position="132"/>
        <end position="154"/>
    </location>
</feature>
<comment type="subcellular location">
    <subcellularLocation>
        <location evidence="1 7">Cell membrane</location>
        <topology evidence="1 7">Multi-pass membrane protein</topology>
    </subcellularLocation>
</comment>
<organism evidence="10 11">
    <name type="scientific">Bifidobacterium commune</name>
    <dbReference type="NCBI Taxonomy" id="1505727"/>
    <lineage>
        <taxon>Bacteria</taxon>
        <taxon>Bacillati</taxon>
        <taxon>Actinomycetota</taxon>
        <taxon>Actinomycetes</taxon>
        <taxon>Bifidobacteriales</taxon>
        <taxon>Bifidobacteriaceae</taxon>
        <taxon>Bifidobacterium</taxon>
    </lineage>
</organism>
<keyword evidence="2 7" id="KW-0813">Transport</keyword>